<feature type="domain" description="HTH CENPB-type" evidence="2">
    <location>
        <begin position="10"/>
        <end position="87"/>
    </location>
</feature>
<dbReference type="SMART" id="SM00674">
    <property type="entry name" value="CENPB"/>
    <property type="match status" value="1"/>
</dbReference>
<reference evidence="3" key="1">
    <citation type="submission" date="2021-06" db="EMBL/GenBank/DDBJ databases">
        <authorList>
            <person name="Kallberg Y."/>
            <person name="Tangrot J."/>
            <person name="Rosling A."/>
        </authorList>
    </citation>
    <scope>NUCLEOTIDE SEQUENCE</scope>
    <source>
        <strain evidence="3">IN212</strain>
    </source>
</reference>
<evidence type="ECO:0000256" key="1">
    <source>
        <dbReference type="ARBA" id="ARBA00023125"/>
    </source>
</evidence>
<evidence type="ECO:0000313" key="3">
    <source>
        <dbReference type="EMBL" id="CAG8776956.1"/>
    </source>
</evidence>
<protein>
    <submittedName>
        <fullName evidence="3">20050_t:CDS:1</fullName>
    </submittedName>
</protein>
<dbReference type="OrthoDB" id="2407242at2759"/>
<dbReference type="EMBL" id="CAJVPZ010050059">
    <property type="protein sequence ID" value="CAG8776956.1"/>
    <property type="molecule type" value="Genomic_DNA"/>
</dbReference>
<dbReference type="InterPro" id="IPR009057">
    <property type="entry name" value="Homeodomain-like_sf"/>
</dbReference>
<gene>
    <name evidence="3" type="ORF">RFULGI_LOCUS15501</name>
</gene>
<dbReference type="InterPro" id="IPR006600">
    <property type="entry name" value="HTH_CenpB_DNA-bd_dom"/>
</dbReference>
<accession>A0A9N9JHW5</accession>
<dbReference type="Gene3D" id="1.10.10.60">
    <property type="entry name" value="Homeodomain-like"/>
    <property type="match status" value="1"/>
</dbReference>
<evidence type="ECO:0000313" key="4">
    <source>
        <dbReference type="Proteomes" id="UP000789396"/>
    </source>
</evidence>
<organism evidence="3 4">
    <name type="scientific">Racocetra fulgida</name>
    <dbReference type="NCBI Taxonomy" id="60492"/>
    <lineage>
        <taxon>Eukaryota</taxon>
        <taxon>Fungi</taxon>
        <taxon>Fungi incertae sedis</taxon>
        <taxon>Mucoromycota</taxon>
        <taxon>Glomeromycotina</taxon>
        <taxon>Glomeromycetes</taxon>
        <taxon>Diversisporales</taxon>
        <taxon>Gigasporaceae</taxon>
        <taxon>Racocetra</taxon>
    </lineage>
</organism>
<comment type="caution">
    <text evidence="3">The sequence shown here is derived from an EMBL/GenBank/DDBJ whole genome shotgun (WGS) entry which is preliminary data.</text>
</comment>
<name>A0A9N9JHW5_9GLOM</name>
<feature type="non-terminal residue" evidence="3">
    <location>
        <position position="1"/>
    </location>
</feature>
<dbReference type="GO" id="GO:0003677">
    <property type="term" value="F:DNA binding"/>
    <property type="evidence" value="ECO:0007669"/>
    <property type="project" value="UniProtKB-KW"/>
</dbReference>
<dbReference type="Proteomes" id="UP000789396">
    <property type="component" value="Unassembled WGS sequence"/>
</dbReference>
<dbReference type="SUPFAM" id="SSF46689">
    <property type="entry name" value="Homeodomain-like"/>
    <property type="match status" value="1"/>
</dbReference>
<evidence type="ECO:0000259" key="2">
    <source>
        <dbReference type="PROSITE" id="PS51253"/>
    </source>
</evidence>
<keyword evidence="1" id="KW-0238">DNA-binding</keyword>
<sequence length="87" mass="10486">LMNVSPHIKRMNKRKPPKYPELENEVYKWVQELRCNQKPVTRAMIQIKAKALSQKPPYTTYYPSITESKFSNKWVDGFMIRYKLSHR</sequence>
<proteinExistence type="predicted"/>
<feature type="non-terminal residue" evidence="3">
    <location>
        <position position="87"/>
    </location>
</feature>
<dbReference type="Pfam" id="PF03221">
    <property type="entry name" value="HTH_Tnp_Tc5"/>
    <property type="match status" value="1"/>
</dbReference>
<keyword evidence="4" id="KW-1185">Reference proteome</keyword>
<dbReference type="AlphaFoldDB" id="A0A9N9JHW5"/>
<dbReference type="PROSITE" id="PS51253">
    <property type="entry name" value="HTH_CENPB"/>
    <property type="match status" value="1"/>
</dbReference>